<keyword evidence="6 8" id="KW-1133">Transmembrane helix</keyword>
<keyword evidence="3" id="KW-1003">Cell membrane</keyword>
<protein>
    <submittedName>
        <fullName evidence="10">ZIP family metal transporter</fullName>
    </submittedName>
</protein>
<evidence type="ECO:0000256" key="6">
    <source>
        <dbReference type="ARBA" id="ARBA00022989"/>
    </source>
</evidence>
<evidence type="ECO:0000256" key="7">
    <source>
        <dbReference type="ARBA" id="ARBA00023136"/>
    </source>
</evidence>
<evidence type="ECO:0000256" key="1">
    <source>
        <dbReference type="ARBA" id="ARBA00004651"/>
    </source>
</evidence>
<dbReference type="OrthoDB" id="9787346at2"/>
<accession>N2ADC7</accession>
<dbReference type="eggNOG" id="COG0428">
    <property type="taxonomic scope" value="Bacteria"/>
</dbReference>
<evidence type="ECO:0000256" key="4">
    <source>
        <dbReference type="ARBA" id="ARBA00022692"/>
    </source>
</evidence>
<reference evidence="10" key="1">
    <citation type="submission" date="2018-10" db="EMBL/GenBank/DDBJ databases">
        <title>Schaedlerella arabinophila gen. nov. sp. nov., isolated from the mouse intestinal tract and comparative analysis with the genome of the closely related altered Schaedler flora strain ASF502.</title>
        <authorList>
            <person name="Miyake S."/>
            <person name="Soh M."/>
            <person name="Seedorf H."/>
        </authorList>
    </citation>
    <scope>NUCLEOTIDE SEQUENCE [LARGE SCALE GENOMIC DNA]</scope>
    <source>
        <strain evidence="10">DSM 106076</strain>
    </source>
</reference>
<organism evidence="10 11">
    <name type="scientific">Schaedlerella arabinosiphila</name>
    <dbReference type="NCBI Taxonomy" id="2044587"/>
    <lineage>
        <taxon>Bacteria</taxon>
        <taxon>Bacillati</taxon>
        <taxon>Bacillota</taxon>
        <taxon>Clostridia</taxon>
        <taxon>Lachnospirales</taxon>
        <taxon>Lachnospiraceae</taxon>
        <taxon>Schaedlerella</taxon>
    </lineage>
</organism>
<keyword evidence="4 8" id="KW-0812">Transmembrane</keyword>
<reference evidence="9 12" key="2">
    <citation type="submission" date="2019-07" db="EMBL/GenBank/DDBJ databases">
        <title>Draft genome sequences of 15 bacterial species constituting the stable defined intestinal microbiota of the GM15 gnotobiotic mouse model.</title>
        <authorList>
            <person name="Elie C."/>
            <person name="Mathieu A."/>
            <person name="Saliou A."/>
            <person name="Darnaud M."/>
            <person name="Leulier F."/>
            <person name="Tamellini A."/>
        </authorList>
    </citation>
    <scope>NUCLEOTIDE SEQUENCE [LARGE SCALE GENOMIC DNA]</scope>
    <source>
        <strain evidence="12">ASF 502</strain>
        <strain evidence="9">MD300</strain>
    </source>
</reference>
<feature type="transmembrane region" description="Helical" evidence="8">
    <location>
        <begin position="249"/>
        <end position="271"/>
    </location>
</feature>
<dbReference type="PANTHER" id="PTHR11040">
    <property type="entry name" value="ZINC/IRON TRANSPORTER"/>
    <property type="match status" value="1"/>
</dbReference>
<comment type="similarity">
    <text evidence="2">Belongs to the ZIP transporter (TC 2.A.5) family.</text>
</comment>
<dbReference type="PANTHER" id="PTHR11040:SF211">
    <property type="entry name" value="ZINC TRANSPORTER ZIP11"/>
    <property type="match status" value="1"/>
</dbReference>
<dbReference type="GO" id="GO:0005385">
    <property type="term" value="F:zinc ion transmembrane transporter activity"/>
    <property type="evidence" value="ECO:0007669"/>
    <property type="project" value="TreeGrafter"/>
</dbReference>
<feature type="transmembrane region" description="Helical" evidence="8">
    <location>
        <begin position="153"/>
        <end position="172"/>
    </location>
</feature>
<evidence type="ECO:0000256" key="8">
    <source>
        <dbReference type="SAM" id="Phobius"/>
    </source>
</evidence>
<name>N2ADC7_9FIRM</name>
<feature type="transmembrane region" description="Helical" evidence="8">
    <location>
        <begin position="220"/>
        <end position="237"/>
    </location>
</feature>
<keyword evidence="7 8" id="KW-0472">Membrane</keyword>
<evidence type="ECO:0000313" key="11">
    <source>
        <dbReference type="Proteomes" id="UP000274920"/>
    </source>
</evidence>
<dbReference type="HOGENOM" id="CLU_015114_1_2_9"/>
<keyword evidence="11" id="KW-1185">Reference proteome</keyword>
<feature type="transmembrane region" description="Helical" evidence="8">
    <location>
        <begin position="38"/>
        <end position="56"/>
    </location>
</feature>
<evidence type="ECO:0000313" key="12">
    <source>
        <dbReference type="Proteomes" id="UP000474104"/>
    </source>
</evidence>
<feature type="transmembrane region" description="Helical" evidence="8">
    <location>
        <begin position="192"/>
        <end position="214"/>
    </location>
</feature>
<evidence type="ECO:0000313" key="9">
    <source>
        <dbReference type="EMBL" id="NDO70614.1"/>
    </source>
</evidence>
<accession>A0A3R8KTZ0</accession>
<dbReference type="GO" id="GO:0005886">
    <property type="term" value="C:plasma membrane"/>
    <property type="evidence" value="ECO:0007669"/>
    <property type="project" value="UniProtKB-SubCell"/>
</dbReference>
<dbReference type="InterPro" id="IPR003689">
    <property type="entry name" value="ZIP"/>
</dbReference>
<dbReference type="STRING" id="2044587.C824_02163"/>
<evidence type="ECO:0000313" key="10">
    <source>
        <dbReference type="EMBL" id="RRK31787.1"/>
    </source>
</evidence>
<proteinExistence type="inferred from homology"/>
<evidence type="ECO:0000256" key="5">
    <source>
        <dbReference type="ARBA" id="ARBA00022833"/>
    </source>
</evidence>
<feature type="transmembrane region" description="Helical" evidence="8">
    <location>
        <begin position="6"/>
        <end position="26"/>
    </location>
</feature>
<gene>
    <name evidence="10" type="ORF">EBB54_10725</name>
    <name evidence="9" type="ORF">FMM80_18965</name>
</gene>
<feature type="transmembrane region" description="Helical" evidence="8">
    <location>
        <begin position="68"/>
        <end position="87"/>
    </location>
</feature>
<dbReference type="Proteomes" id="UP000474104">
    <property type="component" value="Unassembled WGS sequence"/>
</dbReference>
<comment type="caution">
    <text evidence="10">The sequence shown here is derived from an EMBL/GenBank/DDBJ whole genome shotgun (WGS) entry which is preliminary data.</text>
</comment>
<evidence type="ECO:0000256" key="3">
    <source>
        <dbReference type="ARBA" id="ARBA00022475"/>
    </source>
</evidence>
<feature type="transmembrane region" description="Helical" evidence="8">
    <location>
        <begin position="126"/>
        <end position="147"/>
    </location>
</feature>
<dbReference type="Pfam" id="PF02535">
    <property type="entry name" value="Zip"/>
    <property type="match status" value="1"/>
</dbReference>
<dbReference type="Proteomes" id="UP000274920">
    <property type="component" value="Unassembled WGS sequence"/>
</dbReference>
<dbReference type="AlphaFoldDB" id="N2ADC7"/>
<comment type="subcellular location">
    <subcellularLocation>
        <location evidence="1">Cell membrane</location>
        <topology evidence="1">Multi-pass membrane protein</topology>
    </subcellularLocation>
</comment>
<dbReference type="RefSeq" id="WP_004078870.1">
    <property type="nucleotide sequence ID" value="NZ_CASCYM010000006.1"/>
</dbReference>
<dbReference type="EMBL" id="RHJS01000002">
    <property type="protein sequence ID" value="RRK31787.1"/>
    <property type="molecule type" value="Genomic_DNA"/>
</dbReference>
<keyword evidence="5" id="KW-0862">Zinc</keyword>
<sequence>MDCNILLGTLIPFAGTTLGAAMVFFLRGEMNERFHKALLGFASGVMIAASVWSLLIPAIEMSGEQGGIAWVPATVGFLMGMGFLLLLDSLTPHIYQAEEEAESRCGCTNPCCPPACCGGQKKTNMLVLAVTLHNIPEGMAVGVTFAGVLNEHAMISLAGAFVLAVGIAVQNFPEGAIISMPLRAKGMSRGRAFLYGTASGAVEPVAAWITILLTRLVLPVLPYLLAFAAGAMIYVVVEELVPESQAGKHSSIGTIGVALGFTLMMILDVALG</sequence>
<evidence type="ECO:0000256" key="2">
    <source>
        <dbReference type="ARBA" id="ARBA00006939"/>
    </source>
</evidence>
<dbReference type="EMBL" id="VIRB01000112">
    <property type="protein sequence ID" value="NDO70614.1"/>
    <property type="molecule type" value="Genomic_DNA"/>
</dbReference>